<evidence type="ECO:0000256" key="1">
    <source>
        <dbReference type="ARBA" id="ARBA00022723"/>
    </source>
</evidence>
<keyword evidence="6" id="KW-0132">Cell division</keyword>
<dbReference type="PANTHER" id="PTHR11709">
    <property type="entry name" value="MULTI-COPPER OXIDASE"/>
    <property type="match status" value="1"/>
</dbReference>
<keyword evidence="3" id="KW-1133">Transmembrane helix</keyword>
<dbReference type="InterPro" id="IPR011706">
    <property type="entry name" value="Cu-oxidase_C"/>
</dbReference>
<feature type="transmembrane region" description="Helical" evidence="3">
    <location>
        <begin position="6"/>
        <end position="26"/>
    </location>
</feature>
<dbReference type="PANTHER" id="PTHR11709:SF482">
    <property type="entry name" value="COPPER-CONTAINING NITRITE REDUCTASE"/>
    <property type="match status" value="1"/>
</dbReference>
<dbReference type="InterPro" id="IPR008972">
    <property type="entry name" value="Cupredoxin"/>
</dbReference>
<evidence type="ECO:0000313" key="6">
    <source>
        <dbReference type="EMBL" id="CAH1228325.1"/>
    </source>
</evidence>
<comment type="caution">
    <text evidence="6">The sequence shown here is derived from an EMBL/GenBank/DDBJ whole genome shotgun (WGS) entry which is preliminary data.</text>
</comment>
<feature type="transmembrane region" description="Helical" evidence="3">
    <location>
        <begin position="198"/>
        <end position="218"/>
    </location>
</feature>
<evidence type="ECO:0000313" key="7">
    <source>
        <dbReference type="Proteomes" id="UP000838821"/>
    </source>
</evidence>
<feature type="domain" description="Plastocyanin-like" evidence="4">
    <location>
        <begin position="584"/>
        <end position="688"/>
    </location>
</feature>
<proteinExistence type="predicted"/>
<evidence type="ECO:0000259" key="5">
    <source>
        <dbReference type="Pfam" id="PF07732"/>
    </source>
</evidence>
<feature type="transmembrane region" description="Helical" evidence="3">
    <location>
        <begin position="83"/>
        <end position="102"/>
    </location>
</feature>
<keyword evidence="3" id="KW-0812">Transmembrane</keyword>
<accession>A0ABM9CZI4</accession>
<feature type="transmembrane region" description="Helical" evidence="3">
    <location>
        <begin position="46"/>
        <end position="68"/>
    </location>
</feature>
<name>A0ABM9CZI4_9BACL</name>
<keyword evidence="6" id="KW-0131">Cell cycle</keyword>
<dbReference type="InterPro" id="IPR011707">
    <property type="entry name" value="Cu-oxidase-like_N"/>
</dbReference>
<sequence length="707" mass="76209">MTEDLFGAAGFSSFGLLFLWSIAAYWSSRLAYSSGKKQLRRRSLGLLTLVLLGEVLAFTKATIILSSWPTGWPQMQVKLGLELGLFVAPALATLVWSVPRLWRIARTEGGPQGKALPAEVRVNAAHIAVALPVQAVMLSAMTVFFYTFFTAVPLPVKMIVVPPLLAAAGTSIQGYRLHRRYLAMRSPAWTKPRLGVRVVLAAAGVLAAAAGLVIWLSAASQISRLPAEMNMAAGVMDYGGGAALATTDHAVHHGVGGTSLATLTGPREGTPDQRFTLTASKKTVTLSSGKQVEAWTFNDQLPGPELRVKQGQLVEVTLVNADIEDGVTLHWHGLDVPNAEDGVAGVTQNAVMPGQTYVYRFIASDAGTYWYHSHQQSYVGAGKGLFGSLLVEPAETSTEIKPNELDIPIIAHTYTTVDGTSNTISFGASDKRQIRQIAPGTAVRLRLINTDNSPMTFKLVGTAFQVTAIDGTSLLGPTDLVGKNLLLAAGGRYDVTFTMPEGDVLLGPQSEKERGSHASLLMSPDGRDGDFDDADAVDSRGPVFDPLTYGRPDSRIVAAFTGHYDREFQLILDKRLGFFDGRLAYSFTINGKLFPDTPMLMVKEGDMVKTTIVNHSSASHPMHLHGHHMLVLSRNGQPSSGSPWWVDTLNVAAGETYEIAFVADNPGLWMDHCHNLQHATAGMTMHLMYEGITTLYFVGSATTNHPE</sequence>
<feature type="transmembrane region" description="Helical" evidence="3">
    <location>
        <begin position="158"/>
        <end position="177"/>
    </location>
</feature>
<keyword evidence="2" id="KW-0560">Oxidoreductase</keyword>
<feature type="domain" description="Plastocyanin-like" evidence="5">
    <location>
        <begin position="280"/>
        <end position="394"/>
    </location>
</feature>
<dbReference type="Pfam" id="PF07731">
    <property type="entry name" value="Cu-oxidase_2"/>
    <property type="match status" value="1"/>
</dbReference>
<dbReference type="SUPFAM" id="SSF49503">
    <property type="entry name" value="Cupredoxins"/>
    <property type="match status" value="3"/>
</dbReference>
<dbReference type="EMBL" id="CAKMMW010000030">
    <property type="protein sequence ID" value="CAH1228325.1"/>
    <property type="molecule type" value="Genomic_DNA"/>
</dbReference>
<keyword evidence="1" id="KW-0479">Metal-binding</keyword>
<dbReference type="CDD" id="cd13861">
    <property type="entry name" value="CuRO_1_CumA_like"/>
    <property type="match status" value="1"/>
</dbReference>
<keyword evidence="3" id="KW-0472">Membrane</keyword>
<organism evidence="6 7">
    <name type="scientific">Paenibacillus allorhizoplanae</name>
    <dbReference type="NCBI Taxonomy" id="2905648"/>
    <lineage>
        <taxon>Bacteria</taxon>
        <taxon>Bacillati</taxon>
        <taxon>Bacillota</taxon>
        <taxon>Bacilli</taxon>
        <taxon>Bacillales</taxon>
        <taxon>Paenibacillaceae</taxon>
        <taxon>Paenibacillus</taxon>
    </lineage>
</organism>
<dbReference type="Gene3D" id="2.60.40.420">
    <property type="entry name" value="Cupredoxins - blue copper proteins"/>
    <property type="match status" value="2"/>
</dbReference>
<reference evidence="6" key="1">
    <citation type="submission" date="2022-01" db="EMBL/GenBank/DDBJ databases">
        <authorList>
            <person name="Criscuolo A."/>
        </authorList>
    </citation>
    <scope>NUCLEOTIDE SEQUENCE</scope>
    <source>
        <strain evidence="6">CIP111891</strain>
    </source>
</reference>
<keyword evidence="7" id="KW-1185">Reference proteome</keyword>
<feature type="transmembrane region" description="Helical" evidence="3">
    <location>
        <begin position="123"/>
        <end position="146"/>
    </location>
</feature>
<dbReference type="RefSeq" id="WP_236292569.1">
    <property type="nucleotide sequence ID" value="NZ_CAKMMW010000030.1"/>
</dbReference>
<dbReference type="InterPro" id="IPR002355">
    <property type="entry name" value="Cu_oxidase_Cu_BS"/>
</dbReference>
<dbReference type="Pfam" id="PF07732">
    <property type="entry name" value="Cu-oxidase_3"/>
    <property type="match status" value="1"/>
</dbReference>
<dbReference type="CDD" id="cd04202">
    <property type="entry name" value="CuRO_D2_2dMcoN_like"/>
    <property type="match status" value="1"/>
</dbReference>
<dbReference type="PROSITE" id="PS00080">
    <property type="entry name" value="MULTICOPPER_OXIDASE2"/>
    <property type="match status" value="1"/>
</dbReference>
<evidence type="ECO:0000256" key="2">
    <source>
        <dbReference type="ARBA" id="ARBA00023002"/>
    </source>
</evidence>
<gene>
    <name evidence="6" type="primary">ftsP_3</name>
    <name evidence="6" type="ORF">PAECIP111891_06276</name>
</gene>
<evidence type="ECO:0000256" key="3">
    <source>
        <dbReference type="SAM" id="Phobius"/>
    </source>
</evidence>
<evidence type="ECO:0000259" key="4">
    <source>
        <dbReference type="Pfam" id="PF07731"/>
    </source>
</evidence>
<dbReference type="InterPro" id="IPR045087">
    <property type="entry name" value="Cu-oxidase_fam"/>
</dbReference>
<protein>
    <submittedName>
        <fullName evidence="6">Cell division protein FtsP</fullName>
    </submittedName>
</protein>
<dbReference type="Proteomes" id="UP000838821">
    <property type="component" value="Unassembled WGS sequence"/>
</dbReference>
<dbReference type="GO" id="GO:0051301">
    <property type="term" value="P:cell division"/>
    <property type="evidence" value="ECO:0007669"/>
    <property type="project" value="UniProtKB-KW"/>
</dbReference>